<comment type="similarity">
    <text evidence="4 19">In the C-terminal section; belongs to the NnrD/CARKD family.</text>
</comment>
<feature type="domain" description="YjeF C-terminal" evidence="20">
    <location>
        <begin position="227"/>
        <end position="517"/>
    </location>
</feature>
<evidence type="ECO:0000256" key="16">
    <source>
        <dbReference type="ARBA" id="ARBA00049209"/>
    </source>
</evidence>
<feature type="binding site" evidence="18">
    <location>
        <position position="177"/>
    </location>
    <ligand>
        <name>K(+)</name>
        <dbReference type="ChEBI" id="CHEBI:29103"/>
    </ligand>
</feature>
<proteinExistence type="inferred from homology"/>
<dbReference type="NCBIfam" id="TIGR00196">
    <property type="entry name" value="yjeF_cterm"/>
    <property type="match status" value="1"/>
</dbReference>
<dbReference type="InterPro" id="IPR030677">
    <property type="entry name" value="Nnr"/>
</dbReference>
<evidence type="ECO:0000256" key="1">
    <source>
        <dbReference type="ARBA" id="ARBA00000013"/>
    </source>
</evidence>
<dbReference type="GO" id="GO:0016301">
    <property type="term" value="F:kinase activity"/>
    <property type="evidence" value="ECO:0007669"/>
    <property type="project" value="UniProtKB-KW"/>
</dbReference>
<feature type="binding site" evidence="17">
    <location>
        <position position="330"/>
    </location>
    <ligand>
        <name>(6S)-NADPHX</name>
        <dbReference type="ChEBI" id="CHEBI:64076"/>
    </ligand>
</feature>
<comment type="function">
    <text evidence="18">Catalyzes the epimerization of the S- and R-forms of NAD(P)HX, a damaged form of NAD(P)H that is a result of enzymatic or heat-dependent hydration. This is a prerequisite for the S-specific NAD(P)H-hydrate dehydratase to allow the repair of both epimers of NAD(P)HX.</text>
</comment>
<dbReference type="OrthoDB" id="15148at2157"/>
<dbReference type="NCBIfam" id="TIGR00197">
    <property type="entry name" value="yjeF_nterm"/>
    <property type="match status" value="1"/>
</dbReference>
<feature type="binding site" evidence="18">
    <location>
        <position position="141"/>
    </location>
    <ligand>
        <name>K(+)</name>
        <dbReference type="ChEBI" id="CHEBI:29103"/>
    </ligand>
</feature>
<feature type="binding site" evidence="18">
    <location>
        <begin position="145"/>
        <end position="151"/>
    </location>
    <ligand>
        <name>(6S)-NADPHX</name>
        <dbReference type="ChEBI" id="CHEBI:64076"/>
    </ligand>
</feature>
<comment type="catalytic activity">
    <reaction evidence="1 18 19">
        <text>(6R)-NADHX = (6S)-NADHX</text>
        <dbReference type="Rhea" id="RHEA:32215"/>
        <dbReference type="ChEBI" id="CHEBI:64074"/>
        <dbReference type="ChEBI" id="CHEBI:64075"/>
        <dbReference type="EC" id="5.1.99.6"/>
    </reaction>
</comment>
<protein>
    <recommendedName>
        <fullName evidence="19">Bifunctional NAD(P)H-hydrate repair enzyme</fullName>
    </recommendedName>
    <alternativeName>
        <fullName evidence="19">Nicotinamide nucleotide repair protein</fullName>
    </alternativeName>
    <domain>
        <recommendedName>
            <fullName evidence="19">ADP-dependent (S)-NAD(P)H-hydrate dehydratase</fullName>
            <ecNumber evidence="19">4.2.1.136</ecNumber>
        </recommendedName>
        <alternativeName>
            <fullName evidence="19">ADP-dependent NAD(P)HX dehydratase</fullName>
        </alternativeName>
    </domain>
    <domain>
        <recommendedName>
            <fullName evidence="19">NAD(P)H-hydrate epimerase</fullName>
            <ecNumber evidence="19">5.1.99.6</ecNumber>
        </recommendedName>
    </domain>
</protein>
<evidence type="ECO:0000313" key="23">
    <source>
        <dbReference type="Proteomes" id="UP000321408"/>
    </source>
</evidence>
<dbReference type="GO" id="GO:0110051">
    <property type="term" value="P:metabolite repair"/>
    <property type="evidence" value="ECO:0007669"/>
    <property type="project" value="TreeGrafter"/>
</dbReference>
<dbReference type="HAMAP" id="MF_01965">
    <property type="entry name" value="NADHX_dehydratase"/>
    <property type="match status" value="1"/>
</dbReference>
<dbReference type="SUPFAM" id="SSF53613">
    <property type="entry name" value="Ribokinase-like"/>
    <property type="match status" value="1"/>
</dbReference>
<keyword evidence="6 17" id="KW-0547">Nucleotide-binding</keyword>
<dbReference type="PROSITE" id="PS51383">
    <property type="entry name" value="YJEF_C_3"/>
    <property type="match status" value="1"/>
</dbReference>
<feature type="domain" description="YjeF N-terminal" evidence="21">
    <location>
        <begin position="15"/>
        <end position="224"/>
    </location>
</feature>
<dbReference type="PROSITE" id="PS51385">
    <property type="entry name" value="YJEF_N"/>
    <property type="match status" value="1"/>
</dbReference>
<feature type="binding site" evidence="18">
    <location>
        <position position="174"/>
    </location>
    <ligand>
        <name>(6S)-NADPHX</name>
        <dbReference type="ChEBI" id="CHEBI:64076"/>
    </ligand>
</feature>
<gene>
    <name evidence="18" type="primary">nnrE</name>
    <name evidence="17" type="synonym">nnrD</name>
    <name evidence="22" type="ORF">DSAG12_01763</name>
</gene>
<evidence type="ECO:0000259" key="21">
    <source>
        <dbReference type="PROSITE" id="PS51385"/>
    </source>
</evidence>
<organism evidence="22 23">
    <name type="scientific">Promethearchaeum syntrophicum</name>
    <dbReference type="NCBI Taxonomy" id="2594042"/>
    <lineage>
        <taxon>Archaea</taxon>
        <taxon>Promethearchaeati</taxon>
        <taxon>Promethearchaeota</taxon>
        <taxon>Promethearchaeia</taxon>
        <taxon>Promethearchaeales</taxon>
        <taxon>Promethearchaeaceae</taxon>
        <taxon>Promethearchaeum</taxon>
    </lineage>
</organism>
<feature type="binding site" evidence="18">
    <location>
        <position position="65"/>
    </location>
    <ligand>
        <name>K(+)</name>
        <dbReference type="ChEBI" id="CHEBI:29103"/>
    </ligand>
</feature>
<comment type="caution">
    <text evidence="17">Lacks conserved residue(s) required for the propagation of feature annotation.</text>
</comment>
<comment type="catalytic activity">
    <reaction evidence="16 17 19">
        <text>(6S)-NADPHX + ADP = AMP + phosphate + NADPH + H(+)</text>
        <dbReference type="Rhea" id="RHEA:32235"/>
        <dbReference type="ChEBI" id="CHEBI:15378"/>
        <dbReference type="ChEBI" id="CHEBI:43474"/>
        <dbReference type="ChEBI" id="CHEBI:57783"/>
        <dbReference type="ChEBI" id="CHEBI:64076"/>
        <dbReference type="ChEBI" id="CHEBI:456215"/>
        <dbReference type="ChEBI" id="CHEBI:456216"/>
        <dbReference type="EC" id="4.2.1.136"/>
    </reaction>
</comment>
<sequence>MSFFFDKDTITAEDVSQLDANSASLGIPNGYLMECAGLQATNKIYEHYKLNSSSSVVIMCGIGNNGGDGLCIARHLATRGISVFVILLGDSIHIRTQESRLNWELVNTLTLKIRSYSIKNIKQLKTLCKSEFFMNADIIIDALLGTGVTGKIREPISTAIDMINQSNLPKISIDVPSGMNPDTGQITEKSVNCDFCITFHAKKKGFANIKTWVAPIGIPLEASLFIGDGDLRSAIKKRDKDFHKGQYGKLLVIGGSSSYSGAPSLAAMSALELGIDLCICFVPKGIGNVVRSFSPNLIVQEGVAENFSNSDFLQAKKLSNWADAVLIGPGLGKDPKTVEFFEKYILWILGKKIPCVVDADGIKMLGKLFKESKIARLTSSIVITPHMEELKSIVRFKNLPKFDEIEKRTKKLISILEKIGGVILVKGVYDYVIKISKKRSICRVNRSGCPEMAVGGTGDVLAGLTSAFLSIGNSPFNSACAAVYLNGLLGESAKKSYGPRIHATDMIKNLKSFLLFKKF</sequence>
<feature type="binding site" evidence="17">
    <location>
        <position position="459"/>
    </location>
    <ligand>
        <name>(6S)-NADPHX</name>
        <dbReference type="ChEBI" id="CHEBI:64076"/>
    </ligand>
</feature>
<dbReference type="PROSITE" id="PS01049">
    <property type="entry name" value="YJEF_C_1"/>
    <property type="match status" value="1"/>
</dbReference>
<dbReference type="InterPro" id="IPR036652">
    <property type="entry name" value="YjeF_N_dom_sf"/>
</dbReference>
<dbReference type="EMBL" id="CP042905">
    <property type="protein sequence ID" value="QEE15936.1"/>
    <property type="molecule type" value="Genomic_DNA"/>
</dbReference>
<reference evidence="22 23" key="2">
    <citation type="journal article" date="2024" name="Int. J. Syst. Evol. Microbiol.">
        <title>Promethearchaeum syntrophicum gen. nov., sp. nov., an anaerobic, obligately syntrophic archaeon, the first isolate of the lineage 'Asgard' archaea, and proposal of the new archaeal phylum Promethearchaeota phyl. nov. and kingdom Promethearchaeati regn. nov.</title>
        <authorList>
            <person name="Imachi H."/>
            <person name="Nobu M.K."/>
            <person name="Kato S."/>
            <person name="Takaki Y."/>
            <person name="Miyazaki M."/>
            <person name="Miyata M."/>
            <person name="Ogawara M."/>
            <person name="Saito Y."/>
            <person name="Sakai S."/>
            <person name="Tahara Y.O."/>
            <person name="Takano Y."/>
            <person name="Tasumi E."/>
            <person name="Uematsu K."/>
            <person name="Yoshimura T."/>
            <person name="Itoh T."/>
            <person name="Ohkuma M."/>
            <person name="Takai K."/>
        </authorList>
    </citation>
    <scope>NUCLEOTIDE SEQUENCE [LARGE SCALE GENOMIC DNA]</scope>
    <source>
        <strain evidence="22 23">MK-D1</strain>
    </source>
</reference>
<evidence type="ECO:0000256" key="8">
    <source>
        <dbReference type="ARBA" id="ARBA00022857"/>
    </source>
</evidence>
<evidence type="ECO:0000256" key="19">
    <source>
        <dbReference type="PIRNR" id="PIRNR017184"/>
    </source>
</evidence>
<dbReference type="Pfam" id="PF01256">
    <property type="entry name" value="Carb_kinase"/>
    <property type="match status" value="1"/>
</dbReference>
<dbReference type="EC" id="5.1.99.6" evidence="19"/>
<dbReference type="HAMAP" id="MF_01966">
    <property type="entry name" value="NADHX_epimerase"/>
    <property type="match status" value="1"/>
</dbReference>
<keyword evidence="10 17" id="KW-0520">NAD</keyword>
<keyword evidence="7 17" id="KW-0067">ATP-binding</keyword>
<evidence type="ECO:0000256" key="4">
    <source>
        <dbReference type="ARBA" id="ARBA00009524"/>
    </source>
</evidence>
<dbReference type="Proteomes" id="UP000321408">
    <property type="component" value="Chromosome"/>
</dbReference>
<evidence type="ECO:0000256" key="11">
    <source>
        <dbReference type="ARBA" id="ARBA00023235"/>
    </source>
</evidence>
<feature type="binding site" evidence="17">
    <location>
        <position position="386"/>
    </location>
    <ligand>
        <name>(6S)-NADPHX</name>
        <dbReference type="ChEBI" id="CHEBI:64076"/>
    </ligand>
</feature>
<dbReference type="Pfam" id="PF03853">
    <property type="entry name" value="YjeF_N"/>
    <property type="match status" value="1"/>
</dbReference>
<reference evidence="22 23" key="1">
    <citation type="journal article" date="2020" name="Nature">
        <title>Isolation of an archaeon at the prokaryote-eukaryote interface.</title>
        <authorList>
            <person name="Imachi H."/>
            <person name="Nobu M.K."/>
            <person name="Nakahara N."/>
            <person name="Morono Y."/>
            <person name="Ogawara M."/>
            <person name="Takaki Y."/>
            <person name="Takano Y."/>
            <person name="Uematsu K."/>
            <person name="Ikuta T."/>
            <person name="Ito M."/>
            <person name="Matsui Y."/>
            <person name="Miyazaki M."/>
            <person name="Murata K."/>
            <person name="Saito Y."/>
            <person name="Sakai S."/>
            <person name="Song C."/>
            <person name="Tasumi E."/>
            <person name="Yamanaka Y."/>
            <person name="Yamaguchi T."/>
            <person name="Kamagata Y."/>
            <person name="Tamaki H."/>
            <person name="Takai K."/>
        </authorList>
    </citation>
    <scope>NUCLEOTIDE SEQUENCE [LARGE SCALE GENOMIC DNA]</scope>
    <source>
        <strain evidence="22 23">MK-D1</strain>
    </source>
</reference>
<dbReference type="AlphaFoldDB" id="A0A5B9DBB9"/>
<evidence type="ECO:0000256" key="12">
    <source>
        <dbReference type="ARBA" id="ARBA00023239"/>
    </source>
</evidence>
<dbReference type="EC" id="4.2.1.136" evidence="19"/>
<dbReference type="SUPFAM" id="SSF64153">
    <property type="entry name" value="YjeF N-terminal domain-like"/>
    <property type="match status" value="1"/>
</dbReference>
<evidence type="ECO:0000256" key="9">
    <source>
        <dbReference type="ARBA" id="ARBA00022958"/>
    </source>
</evidence>
<evidence type="ECO:0000256" key="14">
    <source>
        <dbReference type="ARBA" id="ARBA00025153"/>
    </source>
</evidence>
<dbReference type="PANTHER" id="PTHR12592:SF0">
    <property type="entry name" value="ATP-DEPENDENT (S)-NAD(P)H-HYDRATE DEHYDRATASE"/>
    <property type="match status" value="1"/>
</dbReference>
<comment type="similarity">
    <text evidence="3 19">In the N-terminal section; belongs to the NnrE/AIBP family.</text>
</comment>
<comment type="catalytic activity">
    <reaction evidence="15 17 19">
        <text>(6S)-NADHX + ADP = AMP + phosphate + NADH + H(+)</text>
        <dbReference type="Rhea" id="RHEA:32223"/>
        <dbReference type="ChEBI" id="CHEBI:15378"/>
        <dbReference type="ChEBI" id="CHEBI:43474"/>
        <dbReference type="ChEBI" id="CHEBI:57945"/>
        <dbReference type="ChEBI" id="CHEBI:64074"/>
        <dbReference type="ChEBI" id="CHEBI:456215"/>
        <dbReference type="ChEBI" id="CHEBI:456216"/>
        <dbReference type="EC" id="4.2.1.136"/>
    </reaction>
</comment>
<comment type="subunit">
    <text evidence="17">Homotetramer.</text>
</comment>
<keyword evidence="9 18" id="KW-0630">Potassium</keyword>
<feature type="binding site" evidence="18">
    <location>
        <begin position="64"/>
        <end position="68"/>
    </location>
    <ligand>
        <name>(6S)-NADPHX</name>
        <dbReference type="ChEBI" id="CHEBI:64076"/>
    </ligand>
</feature>
<feature type="binding site" evidence="17">
    <location>
        <position position="458"/>
    </location>
    <ligand>
        <name>AMP</name>
        <dbReference type="ChEBI" id="CHEBI:456215"/>
    </ligand>
</feature>
<evidence type="ECO:0000256" key="18">
    <source>
        <dbReference type="HAMAP-Rule" id="MF_01966"/>
    </source>
</evidence>
<evidence type="ECO:0000256" key="15">
    <source>
        <dbReference type="ARBA" id="ARBA00048238"/>
    </source>
</evidence>
<evidence type="ECO:0000256" key="10">
    <source>
        <dbReference type="ARBA" id="ARBA00023027"/>
    </source>
</evidence>
<comment type="similarity">
    <text evidence="18">Belongs to the NnrE/AIBP family.</text>
</comment>
<keyword evidence="5 18" id="KW-0479">Metal-binding</keyword>
<comment type="catalytic activity">
    <reaction evidence="2 18 19">
        <text>(6R)-NADPHX = (6S)-NADPHX</text>
        <dbReference type="Rhea" id="RHEA:32227"/>
        <dbReference type="ChEBI" id="CHEBI:64076"/>
        <dbReference type="ChEBI" id="CHEBI:64077"/>
        <dbReference type="EC" id="5.1.99.6"/>
    </reaction>
</comment>
<dbReference type="InterPro" id="IPR004443">
    <property type="entry name" value="YjeF_N_dom"/>
</dbReference>
<dbReference type="InterPro" id="IPR029056">
    <property type="entry name" value="Ribokinase-like"/>
</dbReference>
<dbReference type="GO" id="GO:0052855">
    <property type="term" value="F:ADP-dependent NAD(P)H-hydrate dehydratase activity"/>
    <property type="evidence" value="ECO:0007669"/>
    <property type="project" value="UniProtKB-UniRule"/>
</dbReference>
<comment type="function">
    <text evidence="14 19">Bifunctional enzyme that catalyzes the epimerization of the S- and R-forms of NAD(P)HX and the dehydration of the S-form of NAD(P)HX at the expense of ADP, which is converted to AMP. This allows the repair of both epimers of NAD(P)HX, a damaged form of NAD(P)H that is a result of enzymatic or heat-dependent hydration.</text>
</comment>
<name>A0A5B9DBB9_9ARCH</name>
<evidence type="ECO:0000256" key="13">
    <source>
        <dbReference type="ARBA" id="ARBA00023268"/>
    </source>
</evidence>
<evidence type="ECO:0000259" key="20">
    <source>
        <dbReference type="PROSITE" id="PS51383"/>
    </source>
</evidence>
<evidence type="ECO:0000313" key="22">
    <source>
        <dbReference type="EMBL" id="QEE15936.1"/>
    </source>
</evidence>
<dbReference type="InterPro" id="IPR000631">
    <property type="entry name" value="CARKD"/>
</dbReference>
<keyword evidence="13" id="KW-0511">Multifunctional enzyme</keyword>
<dbReference type="Gene3D" id="3.40.1190.20">
    <property type="match status" value="1"/>
</dbReference>
<comment type="similarity">
    <text evidence="17">Belongs to the NnrD/CARKD family.</text>
</comment>
<dbReference type="KEGG" id="psyt:DSAG12_01763"/>
<keyword evidence="11 18" id="KW-0413">Isomerase</keyword>
<evidence type="ECO:0000256" key="6">
    <source>
        <dbReference type="ARBA" id="ARBA00022741"/>
    </source>
</evidence>
<keyword evidence="8 17" id="KW-0521">NADP</keyword>
<comment type="cofactor">
    <cofactor evidence="17">
        <name>Mg(2+)</name>
        <dbReference type="ChEBI" id="CHEBI:18420"/>
    </cofactor>
</comment>
<comment type="function">
    <text evidence="17">Catalyzes the dehydration of the S-form of NAD(P)HX at the expense of ADP, which is converted to AMP. Together with NAD(P)HX epimerase, which catalyzes the epimerization of the S- and R-forms, the enzyme allows the repair of both epimers of NAD(P)HX, a damaged form of NAD(P)H that is a result of enzymatic or heat-dependent hydration.</text>
</comment>
<dbReference type="GO" id="GO:0046496">
    <property type="term" value="P:nicotinamide nucleotide metabolic process"/>
    <property type="evidence" value="ECO:0007669"/>
    <property type="project" value="UniProtKB-UniRule"/>
</dbReference>
<comment type="cofactor">
    <cofactor evidence="18 19">
        <name>K(+)</name>
        <dbReference type="ChEBI" id="CHEBI:29103"/>
    </cofactor>
    <text evidence="18 19">Binds 1 potassium ion per subunit.</text>
</comment>
<evidence type="ECO:0000256" key="7">
    <source>
        <dbReference type="ARBA" id="ARBA00022840"/>
    </source>
</evidence>
<dbReference type="PIRSF" id="PIRSF017184">
    <property type="entry name" value="Nnr"/>
    <property type="match status" value="1"/>
</dbReference>
<dbReference type="CDD" id="cd01171">
    <property type="entry name" value="YXKO-related"/>
    <property type="match status" value="1"/>
</dbReference>
<feature type="binding site" evidence="17">
    <location>
        <position position="262"/>
    </location>
    <ligand>
        <name>(6S)-NADPHX</name>
        <dbReference type="ChEBI" id="CHEBI:64076"/>
    </ligand>
</feature>
<dbReference type="GO" id="GO:0052856">
    <property type="term" value="F:NAD(P)HX epimerase activity"/>
    <property type="evidence" value="ECO:0007669"/>
    <property type="project" value="UniProtKB-UniRule"/>
</dbReference>
<accession>A0A5B9DBB9</accession>
<dbReference type="GeneID" id="41329756"/>
<dbReference type="GO" id="GO:0005524">
    <property type="term" value="F:ATP binding"/>
    <property type="evidence" value="ECO:0007669"/>
    <property type="project" value="UniProtKB-UniRule"/>
</dbReference>
<keyword evidence="12 17" id="KW-0456">Lyase</keyword>
<evidence type="ECO:0000256" key="2">
    <source>
        <dbReference type="ARBA" id="ARBA00000909"/>
    </source>
</evidence>
<dbReference type="RefSeq" id="WP_147662831.1">
    <property type="nucleotide sequence ID" value="NZ_CP042905.2"/>
</dbReference>
<dbReference type="InterPro" id="IPR017953">
    <property type="entry name" value="Carbohydrate_kinase_pred_CS"/>
</dbReference>
<evidence type="ECO:0000256" key="3">
    <source>
        <dbReference type="ARBA" id="ARBA00006001"/>
    </source>
</evidence>
<dbReference type="Gene3D" id="3.40.50.10260">
    <property type="entry name" value="YjeF N-terminal domain"/>
    <property type="match status" value="1"/>
</dbReference>
<dbReference type="PANTHER" id="PTHR12592">
    <property type="entry name" value="ATP-DEPENDENT (S)-NAD(P)H-HYDRATE DEHYDRATASE FAMILY MEMBER"/>
    <property type="match status" value="1"/>
</dbReference>
<dbReference type="GO" id="GO:0046872">
    <property type="term" value="F:metal ion binding"/>
    <property type="evidence" value="ECO:0007669"/>
    <property type="project" value="UniProtKB-UniRule"/>
</dbReference>
<evidence type="ECO:0000256" key="17">
    <source>
        <dbReference type="HAMAP-Rule" id="MF_01965"/>
    </source>
</evidence>
<keyword evidence="23" id="KW-1185">Reference proteome</keyword>
<evidence type="ECO:0000256" key="5">
    <source>
        <dbReference type="ARBA" id="ARBA00022723"/>
    </source>
</evidence>